<evidence type="ECO:0000313" key="1">
    <source>
        <dbReference type="EMBL" id="PJJ56765.1"/>
    </source>
</evidence>
<dbReference type="AlphaFoldDB" id="A0A0B2B3B0"/>
<accession>A0A0B2B3B0</accession>
<comment type="caution">
    <text evidence="1">The sequence shown here is derived from an EMBL/GenBank/DDBJ whole genome shotgun (WGS) entry which is preliminary data.</text>
</comment>
<gene>
    <name evidence="1" type="ORF">CLV56_0978</name>
</gene>
<dbReference type="OrthoDB" id="3838051at2"/>
<reference evidence="1 2" key="1">
    <citation type="submission" date="2017-11" db="EMBL/GenBank/DDBJ databases">
        <title>Genomic Encyclopedia of Archaeal and Bacterial Type Strains, Phase II (KMG-II): From Individual Species to Whole Genera.</title>
        <authorList>
            <person name="Goeker M."/>
        </authorList>
    </citation>
    <scope>NUCLEOTIDE SEQUENCE [LARGE SCALE GENOMIC DNA]</scope>
    <source>
        <strain evidence="1 2">DSM 27763</strain>
    </source>
</reference>
<dbReference type="EMBL" id="PGEZ01000001">
    <property type="protein sequence ID" value="PJJ56765.1"/>
    <property type="molecule type" value="Genomic_DNA"/>
</dbReference>
<dbReference type="Proteomes" id="UP000230842">
    <property type="component" value="Unassembled WGS sequence"/>
</dbReference>
<proteinExistence type="predicted"/>
<sequence>MALYLHDGSVGGQATWTEAALTAGVADGAVMSPFFTPQVPRPRNPSGEDYADRIRGAHGEVIFDSTTHAVTLPGVDNWANYRTWSLWGGPRGDLSTPALVQEHVARVFDHQTALGTPHLTPTLTLDNPIGPSADSAVELAEEGRAQDHDAWQSLSGRRGFWLSPDLDAYVGSLVSLRAPTWFVTVVRDTMDYPPDTSDLRQTAAVCRTVQTLARRSRVVLCQSDLFGLPGVAAGADSVGSGWHTKQRVCCPATYQQNDPTQVRRQAEWHTFEGLAARLHNSVSDILQRNDATRANSLYRGTVSSATADLRHHHLGAVRALVATVDSAGSSPADRVQALRDIYEFSISELDDFTRRYSRLFQQVRGQHIDGPLGGLEAYARAEGIWT</sequence>
<organism evidence="1 2">
    <name type="scientific">Mumia flava</name>
    <dbReference type="NCBI Taxonomy" id="1348852"/>
    <lineage>
        <taxon>Bacteria</taxon>
        <taxon>Bacillati</taxon>
        <taxon>Actinomycetota</taxon>
        <taxon>Actinomycetes</taxon>
        <taxon>Propionibacteriales</taxon>
        <taxon>Nocardioidaceae</taxon>
        <taxon>Mumia</taxon>
    </lineage>
</organism>
<protein>
    <submittedName>
        <fullName evidence="1">Uncharacterized protein</fullName>
    </submittedName>
</protein>
<evidence type="ECO:0000313" key="2">
    <source>
        <dbReference type="Proteomes" id="UP000230842"/>
    </source>
</evidence>
<name>A0A0B2B3B0_9ACTN</name>
<dbReference type="RefSeq" id="WP_157805071.1">
    <property type="nucleotide sequence ID" value="NZ_PGEZ01000001.1"/>
</dbReference>
<keyword evidence="2" id="KW-1185">Reference proteome</keyword>